<protein>
    <submittedName>
        <fullName evidence="1">Uncharacterized protein</fullName>
    </submittedName>
</protein>
<dbReference type="STRING" id="675635.Psed_5802"/>
<keyword evidence="2" id="KW-1185">Reference proteome</keyword>
<sequence length="554" mass="58813">MPDVRQRAGNAVATGQSGTVKVVLDAPTQPGNTVVVIAAGTRDGWLPWPMVLNASGFSSAVDRVEDELAVVVWYQANAPAMSQVSVSTLTGRAFQVQVLELTGLAQSAVLDKVAVGGDNDDYKAGSSTPRSGSTGNTSQADEFVLGIVANRYSSGQSGFTGGLVRLSDTVTPDRSSEDDYKRCRLTVHAQVTNQVGSWSIGAQLPTKRDWIAAVLTFKGGTIGPARMTSVDQAPVLTTSGGSGDLTVFGPLVSTGQPDVFAATGGTGRMGPFELQLRLGGWDGFTIGEGADVRVNRVEGLSGWEMRVSDGDLSRGDGSSRGIDLQSPRQVVIEMNFDDVDHAALEDVTQQLLRALRPQKTEDWDLLFRLPGMPLRILRCRPIKVGNDITAEQLLRRDLTAALRAADPRIYSARERSIPVPVTPAGQTVVDVASVPNIGNAPAWPLIRITNNDVVPVTRVQVVNPSSGSAFEVATVIPPGSQLTGDMLAYVTQSSGNVVSLDEQPKYGAWVPPREPLSIAPDPYAPNGVNAVWCRTTPEGADVLVALEYRDTWSG</sequence>
<dbReference type="HOGENOM" id="CLU_491642_0_0_11"/>
<proteinExistence type="predicted"/>
<dbReference type="KEGG" id="pdx:Psed_5802"/>
<accession>F4D1E1</accession>
<dbReference type="AlphaFoldDB" id="F4D1E1"/>
<dbReference type="RefSeq" id="WP_013677828.1">
    <property type="nucleotide sequence ID" value="NC_015312.1"/>
</dbReference>
<name>F4D1E1_PSEUX</name>
<evidence type="ECO:0000313" key="2">
    <source>
        <dbReference type="Proteomes" id="UP000007809"/>
    </source>
</evidence>
<dbReference type="OrthoDB" id="3985590at2"/>
<dbReference type="EMBL" id="CP002593">
    <property type="protein sequence ID" value="AEA27929.1"/>
    <property type="molecule type" value="Genomic_DNA"/>
</dbReference>
<dbReference type="Proteomes" id="UP000007809">
    <property type="component" value="Chromosome"/>
</dbReference>
<reference evidence="1 2" key="1">
    <citation type="journal article" date="2011" name="J. Bacteriol.">
        <title>Genome sequence of the 1,4-dioxane-degrading Pseudonocardia dioxanivorans strain CB1190.</title>
        <authorList>
            <person name="Sales C.M."/>
            <person name="Mahendra S."/>
            <person name="Grostern A."/>
            <person name="Parales R.E."/>
            <person name="Goodwin L.A."/>
            <person name="Woyke T."/>
            <person name="Nolan M."/>
            <person name="Lapidus A."/>
            <person name="Chertkov O."/>
            <person name="Ovchinnikova G."/>
            <person name="Sczyrba A."/>
            <person name="Alvarez-Cohen L."/>
        </authorList>
    </citation>
    <scope>NUCLEOTIDE SEQUENCE [LARGE SCALE GENOMIC DNA]</scope>
    <source>
        <strain evidence="2">ATCC 55486 / DSM 44775 / JCM 13855 / CB1190</strain>
    </source>
</reference>
<gene>
    <name evidence="1" type="ordered locus">Psed_5802</name>
</gene>
<organism evidence="1 2">
    <name type="scientific">Pseudonocardia dioxanivorans (strain ATCC 55486 / DSM 44775 / JCM 13855 / CB1190)</name>
    <dbReference type="NCBI Taxonomy" id="675635"/>
    <lineage>
        <taxon>Bacteria</taxon>
        <taxon>Bacillati</taxon>
        <taxon>Actinomycetota</taxon>
        <taxon>Actinomycetes</taxon>
        <taxon>Pseudonocardiales</taxon>
        <taxon>Pseudonocardiaceae</taxon>
        <taxon>Pseudonocardia</taxon>
    </lineage>
</organism>
<evidence type="ECO:0000313" key="1">
    <source>
        <dbReference type="EMBL" id="AEA27929.1"/>
    </source>
</evidence>